<keyword evidence="3" id="KW-1185">Reference proteome</keyword>
<evidence type="ECO:0000313" key="3">
    <source>
        <dbReference type="Proteomes" id="UP000709295"/>
    </source>
</evidence>
<dbReference type="EMBL" id="JAENGY010001921">
    <property type="protein sequence ID" value="KAG6946251.1"/>
    <property type="molecule type" value="Genomic_DNA"/>
</dbReference>
<dbReference type="AlphaFoldDB" id="A0A8J5I4P3"/>
<reference evidence="2" key="1">
    <citation type="submission" date="2021-01" db="EMBL/GenBank/DDBJ databases">
        <title>Phytophthora aleatoria, a newly-described species from Pinus radiata is distinct from Phytophthora cactorum isolates based on comparative genomics.</title>
        <authorList>
            <person name="Mcdougal R."/>
            <person name="Panda P."/>
            <person name="Williams N."/>
            <person name="Studholme D.J."/>
        </authorList>
    </citation>
    <scope>NUCLEOTIDE SEQUENCE</scope>
    <source>
        <strain evidence="2">NZFS 4037</strain>
    </source>
</reference>
<sequence>MAASTQLRSPARQSTAKGCPIIHWCWPAWTVVRSLLHGRSIGFDYGYWNPAIDQIDDGYCETLYRRSSLAYRPQQDIRSDRQNQSFLHLCTSRHRQGPRKKTSPPAITAPRS</sequence>
<comment type="caution">
    <text evidence="2">The sequence shown here is derived from an EMBL/GenBank/DDBJ whole genome shotgun (WGS) entry which is preliminary data.</text>
</comment>
<gene>
    <name evidence="2" type="ORF">JG688_00016151</name>
</gene>
<accession>A0A8J5I4P3</accession>
<dbReference type="Proteomes" id="UP000709295">
    <property type="component" value="Unassembled WGS sequence"/>
</dbReference>
<evidence type="ECO:0000256" key="1">
    <source>
        <dbReference type="SAM" id="MobiDB-lite"/>
    </source>
</evidence>
<feature type="region of interest" description="Disordered" evidence="1">
    <location>
        <begin position="88"/>
        <end position="112"/>
    </location>
</feature>
<name>A0A8J5I4P3_9STRA</name>
<feature type="compositionally biased region" description="Basic residues" evidence="1">
    <location>
        <begin position="91"/>
        <end position="102"/>
    </location>
</feature>
<organism evidence="2 3">
    <name type="scientific">Phytophthora aleatoria</name>
    <dbReference type="NCBI Taxonomy" id="2496075"/>
    <lineage>
        <taxon>Eukaryota</taxon>
        <taxon>Sar</taxon>
        <taxon>Stramenopiles</taxon>
        <taxon>Oomycota</taxon>
        <taxon>Peronosporomycetes</taxon>
        <taxon>Peronosporales</taxon>
        <taxon>Peronosporaceae</taxon>
        <taxon>Phytophthora</taxon>
    </lineage>
</organism>
<evidence type="ECO:0000313" key="2">
    <source>
        <dbReference type="EMBL" id="KAG6946251.1"/>
    </source>
</evidence>
<protein>
    <submittedName>
        <fullName evidence="2">Uncharacterized protein</fullName>
    </submittedName>
</protein>
<proteinExistence type="predicted"/>